<evidence type="ECO:0000313" key="8">
    <source>
        <dbReference type="Proteomes" id="UP000472268"/>
    </source>
</evidence>
<dbReference type="AlphaFoldDB" id="A0A673TBN5"/>
<dbReference type="GO" id="GO:0006412">
    <property type="term" value="P:translation"/>
    <property type="evidence" value="ECO:0007669"/>
    <property type="project" value="InterPro"/>
</dbReference>
<dbReference type="PANTHER" id="PTHR48188:SF1">
    <property type="entry name" value="LARGE RIBOSOMAL SUBUNIT PROTEIN EL43-RELATED"/>
    <property type="match status" value="1"/>
</dbReference>
<dbReference type="OMA" id="TWTYANC"/>
<comment type="similarity">
    <text evidence="1">Belongs to the eukaryotic ribosomal protein eL43 family.</text>
</comment>
<protein>
    <recommendedName>
        <fullName evidence="9">60S ribosomal protein L37a</fullName>
    </recommendedName>
</protein>
<dbReference type="Ensembl" id="ENSSSUT00005008005.1">
    <property type="protein sequence ID" value="ENSSSUP00005006945.1"/>
    <property type="gene ID" value="ENSSSUG00005004483.1"/>
</dbReference>
<dbReference type="GO" id="GO:0070180">
    <property type="term" value="F:large ribosomal subunit rRNA binding"/>
    <property type="evidence" value="ECO:0007669"/>
    <property type="project" value="TreeGrafter"/>
</dbReference>
<dbReference type="Gene3D" id="2.20.25.30">
    <property type="match status" value="1"/>
</dbReference>
<dbReference type="InterPro" id="IPR002674">
    <property type="entry name" value="Ribosomal_eL43"/>
</dbReference>
<keyword evidence="8" id="KW-1185">Reference proteome</keyword>
<reference evidence="7" key="2">
    <citation type="submission" date="2025-08" db="UniProtKB">
        <authorList>
            <consortium name="Ensembl"/>
        </authorList>
    </citation>
    <scope>IDENTIFICATION</scope>
</reference>
<keyword evidence="3" id="KW-0863">Zinc-finger</keyword>
<name>A0A673TBN5_SURSU</name>
<dbReference type="GO" id="GO:0003735">
    <property type="term" value="F:structural constituent of ribosome"/>
    <property type="evidence" value="ECO:0007669"/>
    <property type="project" value="InterPro"/>
</dbReference>
<keyword evidence="4" id="KW-0862">Zinc</keyword>
<dbReference type="InterPro" id="IPR011332">
    <property type="entry name" value="Ribosomal_zn-bd"/>
</dbReference>
<evidence type="ECO:0000256" key="5">
    <source>
        <dbReference type="ARBA" id="ARBA00022980"/>
    </source>
</evidence>
<evidence type="ECO:0000256" key="6">
    <source>
        <dbReference type="ARBA" id="ARBA00023274"/>
    </source>
</evidence>
<evidence type="ECO:0000256" key="4">
    <source>
        <dbReference type="ARBA" id="ARBA00022833"/>
    </source>
</evidence>
<accession>A0A673TBN5</accession>
<evidence type="ECO:0008006" key="9">
    <source>
        <dbReference type="Google" id="ProtNLM"/>
    </source>
</evidence>
<dbReference type="Pfam" id="PF01780">
    <property type="entry name" value="Ribosomal_L37ae"/>
    <property type="match status" value="1"/>
</dbReference>
<evidence type="ECO:0000256" key="1">
    <source>
        <dbReference type="ARBA" id="ARBA00008672"/>
    </source>
</evidence>
<dbReference type="SUPFAM" id="SSF57829">
    <property type="entry name" value="Zn-binding ribosomal proteins"/>
    <property type="match status" value="1"/>
</dbReference>
<dbReference type="GO" id="GO:0022625">
    <property type="term" value="C:cytosolic large ribosomal subunit"/>
    <property type="evidence" value="ECO:0007669"/>
    <property type="project" value="TreeGrafter"/>
</dbReference>
<proteinExistence type="inferred from homology"/>
<keyword evidence="2" id="KW-0479">Metal-binding</keyword>
<evidence type="ECO:0000256" key="2">
    <source>
        <dbReference type="ARBA" id="ARBA00022723"/>
    </source>
</evidence>
<organism evidence="7 8">
    <name type="scientific">Suricata suricatta</name>
    <name type="common">Meerkat</name>
    <dbReference type="NCBI Taxonomy" id="37032"/>
    <lineage>
        <taxon>Eukaryota</taxon>
        <taxon>Metazoa</taxon>
        <taxon>Chordata</taxon>
        <taxon>Craniata</taxon>
        <taxon>Vertebrata</taxon>
        <taxon>Euteleostomi</taxon>
        <taxon>Mammalia</taxon>
        <taxon>Eutheria</taxon>
        <taxon>Laurasiatheria</taxon>
        <taxon>Carnivora</taxon>
        <taxon>Feliformia</taxon>
        <taxon>Herpestidae</taxon>
        <taxon>Suricata</taxon>
    </lineage>
</organism>
<dbReference type="GO" id="GO:0008270">
    <property type="term" value="F:zinc ion binding"/>
    <property type="evidence" value="ECO:0007669"/>
    <property type="project" value="UniProtKB-KW"/>
</dbReference>
<evidence type="ECO:0000313" key="7">
    <source>
        <dbReference type="Ensembl" id="ENSSSUP00005006945.1"/>
    </source>
</evidence>
<reference evidence="7" key="3">
    <citation type="submission" date="2025-09" db="UniProtKB">
        <authorList>
            <consortium name="Ensembl"/>
        </authorList>
    </citation>
    <scope>IDENTIFICATION</scope>
</reference>
<dbReference type="Proteomes" id="UP000472268">
    <property type="component" value="Chromosome 3"/>
</dbReference>
<evidence type="ECO:0000256" key="3">
    <source>
        <dbReference type="ARBA" id="ARBA00022771"/>
    </source>
</evidence>
<keyword evidence="6" id="KW-0687">Ribonucleoprotein</keyword>
<dbReference type="PANTHER" id="PTHR48188">
    <property type="entry name" value="60S RIBOSOMAL PROTEIN L43"/>
    <property type="match status" value="1"/>
</dbReference>
<keyword evidence="5" id="KW-0689">Ribosomal protein</keyword>
<reference evidence="7 8" key="1">
    <citation type="submission" date="2019-05" db="EMBL/GenBank/DDBJ databases">
        <title>A Chromosome-scale Meerkat (S. suricatta) Genome Assembly.</title>
        <authorList>
            <person name="Dudchenko O."/>
            <person name="Lieberman Aiden E."/>
            <person name="Tung J."/>
            <person name="Barreiro L.B."/>
            <person name="Clutton-Brock T.H."/>
        </authorList>
    </citation>
    <scope>NUCLEOTIDE SEQUENCE [LARGE SCALE GENOMIC DNA]</scope>
</reference>
<dbReference type="InterPro" id="IPR011331">
    <property type="entry name" value="Ribosomal_eL37/eL43"/>
</dbReference>
<sequence>MVKKIEISQHAKYTCCFCGKTKMERGTVGIWHHGSYLKTVGGGTWTYANCSAVTTMSTLRGLEEMKDQ</sequence>